<dbReference type="PROSITE" id="PS50974">
    <property type="entry name" value="ADOMET_ACTIVATION"/>
    <property type="match status" value="1"/>
</dbReference>
<dbReference type="GO" id="GO:0050667">
    <property type="term" value="P:homocysteine metabolic process"/>
    <property type="evidence" value="ECO:0007669"/>
    <property type="project" value="TreeGrafter"/>
</dbReference>
<dbReference type="PANTHER" id="PTHR45833">
    <property type="entry name" value="METHIONINE SYNTHASE"/>
    <property type="match status" value="1"/>
</dbReference>
<dbReference type="InterPro" id="IPR037010">
    <property type="entry name" value="VitB12-dep_Met_synth_activ_sf"/>
</dbReference>
<feature type="non-terminal residue" evidence="4">
    <location>
        <position position="1"/>
    </location>
</feature>
<keyword evidence="1" id="KW-0479">Metal-binding</keyword>
<dbReference type="SUPFAM" id="SSF56507">
    <property type="entry name" value="Methionine synthase activation domain-like"/>
    <property type="match status" value="1"/>
</dbReference>
<accession>A0A382UXA1</accession>
<dbReference type="GO" id="GO:0046872">
    <property type="term" value="F:metal ion binding"/>
    <property type="evidence" value="ECO:0007669"/>
    <property type="project" value="UniProtKB-KW"/>
</dbReference>
<dbReference type="Gene3D" id="1.10.288.10">
    <property type="entry name" value="Cobalamin-dependent Methionine Synthase, domain 2"/>
    <property type="match status" value="1"/>
</dbReference>
<reference evidence="4" key="1">
    <citation type="submission" date="2018-05" db="EMBL/GenBank/DDBJ databases">
        <authorList>
            <person name="Lanie J.A."/>
            <person name="Ng W.-L."/>
            <person name="Kazmierczak K.M."/>
            <person name="Andrzejewski T.M."/>
            <person name="Davidsen T.M."/>
            <person name="Wayne K.J."/>
            <person name="Tettelin H."/>
            <person name="Glass J.I."/>
            <person name="Rusch D."/>
            <person name="Podicherti R."/>
            <person name="Tsui H.-C.T."/>
            <person name="Winkler M.E."/>
        </authorList>
    </citation>
    <scope>NUCLEOTIDE SEQUENCE</scope>
</reference>
<evidence type="ECO:0000256" key="1">
    <source>
        <dbReference type="ARBA" id="ARBA00022723"/>
    </source>
</evidence>
<feature type="domain" description="AdoMet activation" evidence="3">
    <location>
        <begin position="1"/>
        <end position="270"/>
    </location>
</feature>
<evidence type="ECO:0000313" key="4">
    <source>
        <dbReference type="EMBL" id="SVD38787.1"/>
    </source>
</evidence>
<dbReference type="AlphaFoldDB" id="A0A382UXA1"/>
<evidence type="ECO:0000256" key="2">
    <source>
        <dbReference type="ARBA" id="ARBA00023285"/>
    </source>
</evidence>
<proteinExistence type="predicted"/>
<organism evidence="4">
    <name type="scientific">marine metagenome</name>
    <dbReference type="NCBI Taxonomy" id="408172"/>
    <lineage>
        <taxon>unclassified sequences</taxon>
        <taxon>metagenomes</taxon>
        <taxon>ecological metagenomes</taxon>
    </lineage>
</organism>
<name>A0A382UXA1_9ZZZZ</name>
<dbReference type="InterPro" id="IPR004223">
    <property type="entry name" value="VitB12-dep_Met_synth_activ_dom"/>
</dbReference>
<dbReference type="InterPro" id="IPR050554">
    <property type="entry name" value="Met_Synthase/Corrinoid"/>
</dbReference>
<evidence type="ECO:0000259" key="3">
    <source>
        <dbReference type="PROSITE" id="PS50974"/>
    </source>
</evidence>
<dbReference type="PANTHER" id="PTHR45833:SF1">
    <property type="entry name" value="METHIONINE SYNTHASE"/>
    <property type="match status" value="1"/>
</dbReference>
<dbReference type="GO" id="GO:0005829">
    <property type="term" value="C:cytosol"/>
    <property type="evidence" value="ECO:0007669"/>
    <property type="project" value="TreeGrafter"/>
</dbReference>
<sequence length="270" mass="29902">GGFPQLLEADDEKGKQARALHADAQNLMARMIDEEWIRARALYGFYPAASLGDDIVLLDDAGALSGHRFHFLRQQRRKRSDEAPMFCLADFVAPRPEAGDHLGAFAVTAGLGADERAQRLEADHDDYSAIMVKALADRFAEALAEKVHQQVRQDWGFGIEEDLSSQDLIRERYRGIRPAPGYPACPDHTEKGTLFELLDATSRTGITLTESFAMWPAASVSGLYFQHSESRYFSVGPVGADQVRDYAQRKGMAQSVVERWLGPSLGYVPG</sequence>
<dbReference type="EMBL" id="UINC01147451">
    <property type="protein sequence ID" value="SVD38787.1"/>
    <property type="molecule type" value="Genomic_DNA"/>
</dbReference>
<dbReference type="Pfam" id="PF02965">
    <property type="entry name" value="Met_synt_B12"/>
    <property type="match status" value="1"/>
</dbReference>
<gene>
    <name evidence="4" type="ORF">METZ01_LOCUS391641</name>
</gene>
<protein>
    <recommendedName>
        <fullName evidence="3">AdoMet activation domain-containing protein</fullName>
    </recommendedName>
</protein>
<dbReference type="Gene3D" id="3.10.196.10">
    <property type="entry name" value="Vitamin B12-dependent methionine synthase, activation domain"/>
    <property type="match status" value="1"/>
</dbReference>
<dbReference type="GO" id="GO:0046653">
    <property type="term" value="P:tetrahydrofolate metabolic process"/>
    <property type="evidence" value="ECO:0007669"/>
    <property type="project" value="TreeGrafter"/>
</dbReference>
<keyword evidence="2" id="KW-0170">Cobalt</keyword>
<dbReference type="GO" id="GO:0008705">
    <property type="term" value="F:methionine synthase activity"/>
    <property type="evidence" value="ECO:0007669"/>
    <property type="project" value="InterPro"/>
</dbReference>